<evidence type="ECO:0000313" key="2">
    <source>
        <dbReference type="Proteomes" id="UP000054558"/>
    </source>
</evidence>
<dbReference type="OrthoDB" id="1923844at2759"/>
<evidence type="ECO:0000313" key="1">
    <source>
        <dbReference type="EMBL" id="GAQ83983.1"/>
    </source>
</evidence>
<dbReference type="Gene3D" id="3.20.20.60">
    <property type="entry name" value="Phosphoenolpyruvate-binding domains"/>
    <property type="match status" value="1"/>
</dbReference>
<dbReference type="InterPro" id="IPR039556">
    <property type="entry name" value="ICL/PEPM"/>
</dbReference>
<dbReference type="Pfam" id="PF13714">
    <property type="entry name" value="PEP_mutase"/>
    <property type="match status" value="1"/>
</dbReference>
<dbReference type="STRING" id="105231.A0A1Y1I0K4"/>
<organism evidence="1 2">
    <name type="scientific">Klebsormidium nitens</name>
    <name type="common">Green alga</name>
    <name type="synonym">Ulothrix nitens</name>
    <dbReference type="NCBI Taxonomy" id="105231"/>
    <lineage>
        <taxon>Eukaryota</taxon>
        <taxon>Viridiplantae</taxon>
        <taxon>Streptophyta</taxon>
        <taxon>Klebsormidiophyceae</taxon>
        <taxon>Klebsormidiales</taxon>
        <taxon>Klebsormidiaceae</taxon>
        <taxon>Klebsormidium</taxon>
    </lineage>
</organism>
<dbReference type="InterPro" id="IPR040442">
    <property type="entry name" value="Pyrv_kinase-like_dom_sf"/>
</dbReference>
<proteinExistence type="predicted"/>
<keyword evidence="1" id="KW-0670">Pyruvate</keyword>
<protein>
    <submittedName>
        <fullName evidence="1">Phosphoenolpyruvate carboxylase family protein</fullName>
    </submittedName>
</protein>
<dbReference type="CDD" id="cd00377">
    <property type="entry name" value="ICL_PEPM"/>
    <property type="match status" value="1"/>
</dbReference>
<gene>
    <name evidence="1" type="ORF">KFL_001710140</name>
</gene>
<dbReference type="InterPro" id="IPR015813">
    <property type="entry name" value="Pyrv/PenolPyrv_kinase-like_dom"/>
</dbReference>
<sequence length="176" mass="18886">MTAASRLQTIAAAIQLFPRSDYLAEWRLLLVQRVSPALMDQAAATRDGGKRNPTKAQRLRELLEGPGIVQGPACHDALSAHLIERAGFKLAFMSGFSVSATRLAAPDAGLISYGEMVDQARLIAAATRLPVIGDGDTGYGNAMNVKRTVEGYARVGMAGILIEDQCRPECRLLFVS</sequence>
<accession>A0A1Y1I0K4</accession>
<keyword evidence="2" id="KW-1185">Reference proteome</keyword>
<dbReference type="SUPFAM" id="SSF51621">
    <property type="entry name" value="Phosphoenolpyruvate/pyruvate domain"/>
    <property type="match status" value="1"/>
</dbReference>
<dbReference type="GO" id="GO:0003824">
    <property type="term" value="F:catalytic activity"/>
    <property type="evidence" value="ECO:0007669"/>
    <property type="project" value="InterPro"/>
</dbReference>
<dbReference type="OMA" id="WIGSLRC"/>
<name>A0A1Y1I0K4_KLENI</name>
<dbReference type="PANTHER" id="PTHR42905:SF2">
    <property type="entry name" value="PHOSPHOENOLPYRUVATE CARBOXYLASE FAMILY PROTEIN"/>
    <property type="match status" value="1"/>
</dbReference>
<reference evidence="1 2" key="1">
    <citation type="journal article" date="2014" name="Nat. Commun.">
        <title>Klebsormidium flaccidum genome reveals primary factors for plant terrestrial adaptation.</title>
        <authorList>
            <person name="Hori K."/>
            <person name="Maruyama F."/>
            <person name="Fujisawa T."/>
            <person name="Togashi T."/>
            <person name="Yamamoto N."/>
            <person name="Seo M."/>
            <person name="Sato S."/>
            <person name="Yamada T."/>
            <person name="Mori H."/>
            <person name="Tajima N."/>
            <person name="Moriyama T."/>
            <person name="Ikeuchi M."/>
            <person name="Watanabe M."/>
            <person name="Wada H."/>
            <person name="Kobayashi K."/>
            <person name="Saito M."/>
            <person name="Masuda T."/>
            <person name="Sasaki-Sekimoto Y."/>
            <person name="Mashiguchi K."/>
            <person name="Awai K."/>
            <person name="Shimojima M."/>
            <person name="Masuda S."/>
            <person name="Iwai M."/>
            <person name="Nobusawa T."/>
            <person name="Narise T."/>
            <person name="Kondo S."/>
            <person name="Saito H."/>
            <person name="Sato R."/>
            <person name="Murakawa M."/>
            <person name="Ihara Y."/>
            <person name="Oshima-Yamada Y."/>
            <person name="Ohtaka K."/>
            <person name="Satoh M."/>
            <person name="Sonobe K."/>
            <person name="Ishii M."/>
            <person name="Ohtani R."/>
            <person name="Kanamori-Sato M."/>
            <person name="Honoki R."/>
            <person name="Miyazaki D."/>
            <person name="Mochizuki H."/>
            <person name="Umetsu J."/>
            <person name="Higashi K."/>
            <person name="Shibata D."/>
            <person name="Kamiya Y."/>
            <person name="Sato N."/>
            <person name="Nakamura Y."/>
            <person name="Tabata S."/>
            <person name="Ida S."/>
            <person name="Kurokawa K."/>
            <person name="Ohta H."/>
        </authorList>
    </citation>
    <scope>NUCLEOTIDE SEQUENCE [LARGE SCALE GENOMIC DNA]</scope>
    <source>
        <strain evidence="1 2">NIES-2285</strain>
    </source>
</reference>
<dbReference type="EMBL" id="DF237120">
    <property type="protein sequence ID" value="GAQ83983.1"/>
    <property type="molecule type" value="Genomic_DNA"/>
</dbReference>
<dbReference type="AlphaFoldDB" id="A0A1Y1I0K4"/>
<dbReference type="Proteomes" id="UP000054558">
    <property type="component" value="Unassembled WGS sequence"/>
</dbReference>
<dbReference type="PANTHER" id="PTHR42905">
    <property type="entry name" value="PHOSPHOENOLPYRUVATE CARBOXYLASE"/>
    <property type="match status" value="1"/>
</dbReference>